<proteinExistence type="predicted"/>
<evidence type="ECO:0000313" key="3">
    <source>
        <dbReference type="Proteomes" id="UP001500752"/>
    </source>
</evidence>
<organism evidence="2 3">
    <name type="scientific">Arthrobacter ginkgonis</name>
    <dbReference type="NCBI Taxonomy" id="1630594"/>
    <lineage>
        <taxon>Bacteria</taxon>
        <taxon>Bacillati</taxon>
        <taxon>Actinomycetota</taxon>
        <taxon>Actinomycetes</taxon>
        <taxon>Micrococcales</taxon>
        <taxon>Micrococcaceae</taxon>
        <taxon>Arthrobacter</taxon>
    </lineage>
</organism>
<dbReference type="CDD" id="cd00229">
    <property type="entry name" value="SGNH_hydrolase"/>
    <property type="match status" value="1"/>
</dbReference>
<reference evidence="3" key="1">
    <citation type="journal article" date="2019" name="Int. J. Syst. Evol. Microbiol.">
        <title>The Global Catalogue of Microorganisms (GCM) 10K type strain sequencing project: providing services to taxonomists for standard genome sequencing and annotation.</title>
        <authorList>
            <consortium name="The Broad Institute Genomics Platform"/>
            <consortium name="The Broad Institute Genome Sequencing Center for Infectious Disease"/>
            <person name="Wu L."/>
            <person name="Ma J."/>
        </authorList>
    </citation>
    <scope>NUCLEOTIDE SEQUENCE [LARGE SCALE GENOMIC DNA]</scope>
    <source>
        <strain evidence="3">JCM 30742</strain>
    </source>
</reference>
<keyword evidence="3" id="KW-1185">Reference proteome</keyword>
<dbReference type="Gene3D" id="3.40.50.1110">
    <property type="entry name" value="SGNH hydrolase"/>
    <property type="match status" value="1"/>
</dbReference>
<dbReference type="Pfam" id="PF13472">
    <property type="entry name" value="Lipase_GDSL_2"/>
    <property type="match status" value="1"/>
</dbReference>
<dbReference type="SUPFAM" id="SSF52266">
    <property type="entry name" value="SGNH hydrolase"/>
    <property type="match status" value="1"/>
</dbReference>
<dbReference type="InterPro" id="IPR013830">
    <property type="entry name" value="SGNH_hydro"/>
</dbReference>
<feature type="domain" description="SGNH hydrolase-type esterase" evidence="1">
    <location>
        <begin position="8"/>
        <end position="230"/>
    </location>
</feature>
<gene>
    <name evidence="2" type="ORF">GCM10023081_08520</name>
</gene>
<evidence type="ECO:0000313" key="2">
    <source>
        <dbReference type="EMBL" id="GAA3672473.1"/>
    </source>
</evidence>
<sequence>MAGTVVVCGDSLATRFGLFHRRDSSAFPQLLRKALAVQGLKVVSLAKAGLMVRDTQAQLDRVINMDPAVVILFNGGRESLLRDSRLLNLIRTDPRRVAATGWKAPLQAIRRCIYKGFLASVQGPRGDLAATLIMSSPNLHHGEFRASFNDVLDAILDRTSAHVIAIVPCGLEMRIYPWSIRNNVAIQETVARSAQHSDRVTCIDLRDDHYLSPENFQGDGVHYSEAGHRAIAAELEQRVTSLDLAAATPDEPVSQSLSRK</sequence>
<dbReference type="RefSeq" id="WP_345148726.1">
    <property type="nucleotide sequence ID" value="NZ_BAABEO010000008.1"/>
</dbReference>
<dbReference type="EMBL" id="BAABEO010000008">
    <property type="protein sequence ID" value="GAA3672473.1"/>
    <property type="molecule type" value="Genomic_DNA"/>
</dbReference>
<dbReference type="Proteomes" id="UP001500752">
    <property type="component" value="Unassembled WGS sequence"/>
</dbReference>
<accession>A0ABP7BZ59</accession>
<evidence type="ECO:0000259" key="1">
    <source>
        <dbReference type="Pfam" id="PF13472"/>
    </source>
</evidence>
<comment type="caution">
    <text evidence="2">The sequence shown here is derived from an EMBL/GenBank/DDBJ whole genome shotgun (WGS) entry which is preliminary data.</text>
</comment>
<dbReference type="InterPro" id="IPR036514">
    <property type="entry name" value="SGNH_hydro_sf"/>
</dbReference>
<protein>
    <recommendedName>
        <fullName evidence="1">SGNH hydrolase-type esterase domain-containing protein</fullName>
    </recommendedName>
</protein>
<name>A0ABP7BZ59_9MICC</name>